<gene>
    <name evidence="1" type="ORF">JOF36_006126</name>
</gene>
<name>A0ABS4W2J1_9PSEU</name>
<dbReference type="Proteomes" id="UP001519295">
    <property type="component" value="Unassembled WGS sequence"/>
</dbReference>
<comment type="caution">
    <text evidence="1">The sequence shown here is derived from an EMBL/GenBank/DDBJ whole genome shotgun (WGS) entry which is preliminary data.</text>
</comment>
<dbReference type="RefSeq" id="WP_281071925.1">
    <property type="nucleotide sequence ID" value="NZ_JAGINU010000001.1"/>
</dbReference>
<reference evidence="1 2" key="1">
    <citation type="submission" date="2021-03" db="EMBL/GenBank/DDBJ databases">
        <title>Sequencing the genomes of 1000 actinobacteria strains.</title>
        <authorList>
            <person name="Klenk H.-P."/>
        </authorList>
    </citation>
    <scope>NUCLEOTIDE SEQUENCE [LARGE SCALE GENOMIC DNA]</scope>
    <source>
        <strain evidence="1 2">DSM 45256</strain>
    </source>
</reference>
<organism evidence="1 2">
    <name type="scientific">Pseudonocardia parietis</name>
    <dbReference type="NCBI Taxonomy" id="570936"/>
    <lineage>
        <taxon>Bacteria</taxon>
        <taxon>Bacillati</taxon>
        <taxon>Actinomycetota</taxon>
        <taxon>Actinomycetes</taxon>
        <taxon>Pseudonocardiales</taxon>
        <taxon>Pseudonocardiaceae</taxon>
        <taxon>Pseudonocardia</taxon>
    </lineage>
</organism>
<dbReference type="EMBL" id="JAGINU010000001">
    <property type="protein sequence ID" value="MBP2370430.1"/>
    <property type="molecule type" value="Genomic_DNA"/>
</dbReference>
<keyword evidence="2" id="KW-1185">Reference proteome</keyword>
<accession>A0ABS4W2J1</accession>
<protein>
    <submittedName>
        <fullName evidence="1">Uncharacterized protein</fullName>
    </submittedName>
</protein>
<evidence type="ECO:0000313" key="1">
    <source>
        <dbReference type="EMBL" id="MBP2370430.1"/>
    </source>
</evidence>
<evidence type="ECO:0000313" key="2">
    <source>
        <dbReference type="Proteomes" id="UP001519295"/>
    </source>
</evidence>
<proteinExistence type="predicted"/>
<sequence length="44" mass="4792">MAFVVVYDANVLYPSTLRDLLIRISHLTSVTSAGSRVAQRAELG</sequence>